<dbReference type="AlphaFoldDB" id="A0A1J7HG08"/>
<accession>A0A1J7HG08</accession>
<name>A0A1J7HG08_LUPAN</name>
<dbReference type="Proteomes" id="UP000188354">
    <property type="component" value="Chromosome LG05"/>
</dbReference>
<proteinExistence type="predicted"/>
<protein>
    <submittedName>
        <fullName evidence="1">Uncharacterized protein</fullName>
    </submittedName>
</protein>
<organism evidence="1 2">
    <name type="scientific">Lupinus angustifolius</name>
    <name type="common">Narrow-leaved blue lupine</name>
    <dbReference type="NCBI Taxonomy" id="3871"/>
    <lineage>
        <taxon>Eukaryota</taxon>
        <taxon>Viridiplantae</taxon>
        <taxon>Streptophyta</taxon>
        <taxon>Embryophyta</taxon>
        <taxon>Tracheophyta</taxon>
        <taxon>Spermatophyta</taxon>
        <taxon>Magnoliopsida</taxon>
        <taxon>eudicotyledons</taxon>
        <taxon>Gunneridae</taxon>
        <taxon>Pentapetalae</taxon>
        <taxon>rosids</taxon>
        <taxon>fabids</taxon>
        <taxon>Fabales</taxon>
        <taxon>Fabaceae</taxon>
        <taxon>Papilionoideae</taxon>
        <taxon>50 kb inversion clade</taxon>
        <taxon>genistoids sensu lato</taxon>
        <taxon>core genistoids</taxon>
        <taxon>Genisteae</taxon>
        <taxon>Lupinus</taxon>
    </lineage>
</organism>
<gene>
    <name evidence="1" type="ORF">TanjilG_14323</name>
</gene>
<keyword evidence="2" id="KW-1185">Reference proteome</keyword>
<reference evidence="1 2" key="1">
    <citation type="journal article" date="2017" name="Plant Biotechnol. J.">
        <title>A comprehensive draft genome sequence for lupin (Lupinus angustifolius), an emerging health food: insights into plant-microbe interactions and legume evolution.</title>
        <authorList>
            <person name="Hane J.K."/>
            <person name="Ming Y."/>
            <person name="Kamphuis L.G."/>
            <person name="Nelson M.N."/>
            <person name="Garg G."/>
            <person name="Atkins C.A."/>
            <person name="Bayer P.E."/>
            <person name="Bravo A."/>
            <person name="Bringans S."/>
            <person name="Cannon S."/>
            <person name="Edwards D."/>
            <person name="Foley R."/>
            <person name="Gao L.L."/>
            <person name="Harrison M.J."/>
            <person name="Huang W."/>
            <person name="Hurgobin B."/>
            <person name="Li S."/>
            <person name="Liu C.W."/>
            <person name="McGrath A."/>
            <person name="Morahan G."/>
            <person name="Murray J."/>
            <person name="Weller J."/>
            <person name="Jian J."/>
            <person name="Singh K.B."/>
        </authorList>
    </citation>
    <scope>NUCLEOTIDE SEQUENCE [LARGE SCALE GENOMIC DNA]</scope>
    <source>
        <strain evidence="2">cv. Tanjil</strain>
        <tissue evidence="1">Whole plant</tissue>
    </source>
</reference>
<evidence type="ECO:0000313" key="2">
    <source>
        <dbReference type="Proteomes" id="UP000188354"/>
    </source>
</evidence>
<dbReference type="EMBL" id="CM007365">
    <property type="protein sequence ID" value="OIW11783.1"/>
    <property type="molecule type" value="Genomic_DNA"/>
</dbReference>
<sequence>MTSHYKVSLILHYYIQTHIPKISIMDPAPFNQILFPANRDTLKHQCNSIKRKGI</sequence>
<dbReference type="Gramene" id="OIW11783">
    <property type="protein sequence ID" value="OIW11783"/>
    <property type="gene ID" value="TanjilG_14323"/>
</dbReference>
<evidence type="ECO:0000313" key="1">
    <source>
        <dbReference type="EMBL" id="OIW11783.1"/>
    </source>
</evidence>